<comment type="caution">
    <text evidence="9">The sequence shown here is derived from an EMBL/GenBank/DDBJ whole genome shotgun (WGS) entry which is preliminary data.</text>
</comment>
<dbReference type="RefSeq" id="WP_126982006.1">
    <property type="nucleotide sequence ID" value="NZ_RZHD01000010.1"/>
</dbReference>
<evidence type="ECO:0000256" key="4">
    <source>
        <dbReference type="ARBA" id="ARBA00022692"/>
    </source>
</evidence>
<evidence type="ECO:0000256" key="2">
    <source>
        <dbReference type="ARBA" id="ARBA00022448"/>
    </source>
</evidence>
<feature type="transmembrane region" description="Helical" evidence="7">
    <location>
        <begin position="244"/>
        <end position="265"/>
    </location>
</feature>
<dbReference type="CDD" id="cd06261">
    <property type="entry name" value="TM_PBP2"/>
    <property type="match status" value="1"/>
</dbReference>
<evidence type="ECO:0000256" key="6">
    <source>
        <dbReference type="ARBA" id="ARBA00023136"/>
    </source>
</evidence>
<dbReference type="AlphaFoldDB" id="A0A3S0WLH7"/>
<evidence type="ECO:0000313" key="10">
    <source>
        <dbReference type="Proteomes" id="UP000286912"/>
    </source>
</evidence>
<feature type="transmembrane region" description="Helical" evidence="7">
    <location>
        <begin position="120"/>
        <end position="142"/>
    </location>
</feature>
<gene>
    <name evidence="9" type="ORF">ELY37_17095</name>
</gene>
<organism evidence="9 10">
    <name type="scientific">Vreelandella populi</name>
    <dbReference type="NCBI Taxonomy" id="2498858"/>
    <lineage>
        <taxon>Bacteria</taxon>
        <taxon>Pseudomonadati</taxon>
        <taxon>Pseudomonadota</taxon>
        <taxon>Gammaproteobacteria</taxon>
        <taxon>Oceanospirillales</taxon>
        <taxon>Halomonadaceae</taxon>
        <taxon>Vreelandella</taxon>
    </lineage>
</organism>
<comment type="subcellular location">
    <subcellularLocation>
        <location evidence="1 7">Cell membrane</location>
        <topology evidence="1 7">Multi-pass membrane protein</topology>
    </subcellularLocation>
</comment>
<evidence type="ECO:0000256" key="7">
    <source>
        <dbReference type="RuleBase" id="RU363032"/>
    </source>
</evidence>
<sequence>MPEKAPISASSKTLFTPRRIRLRRYQVSPKFVTLVCAIALWQMLAVLNTVLPFYNETLVPSPAGILQAAVKLWHEGTLWTHASASCLRVLRGMALAIPIAVGMAYLVASVRLAEIIFDPLIELLRPIPSLALLPVFIVWFGIGELTKTIFITYSAFFIIFIATLEAIRDVDPLLRRAAGSMGMSNWHMAYHVTFKSVFPQIMVSIRLALAMSWFVIVGAEFLAANEGLGYLINFSRVWFQINTMMVGAAMIGLLGLASNYLLLAIERRLFTWRDR</sequence>
<feature type="transmembrane region" description="Helical" evidence="7">
    <location>
        <begin position="89"/>
        <end position="108"/>
    </location>
</feature>
<evidence type="ECO:0000259" key="8">
    <source>
        <dbReference type="PROSITE" id="PS50928"/>
    </source>
</evidence>
<dbReference type="Proteomes" id="UP000286912">
    <property type="component" value="Unassembled WGS sequence"/>
</dbReference>
<keyword evidence="5 7" id="KW-1133">Transmembrane helix</keyword>
<reference evidence="9 10" key="1">
    <citation type="submission" date="2018-12" db="EMBL/GenBank/DDBJ databases">
        <title>three novel Halomonas strain isolated from plants.</title>
        <authorList>
            <person name="Sun C."/>
        </authorList>
    </citation>
    <scope>NUCLEOTIDE SEQUENCE [LARGE SCALE GENOMIC DNA]</scope>
    <source>
        <strain evidence="9 10">RC</strain>
    </source>
</reference>
<dbReference type="InterPro" id="IPR000515">
    <property type="entry name" value="MetI-like"/>
</dbReference>
<protein>
    <submittedName>
        <fullName evidence="9">ABC transporter permease</fullName>
    </submittedName>
</protein>
<keyword evidence="6 7" id="KW-0472">Membrane</keyword>
<dbReference type="PROSITE" id="PS50928">
    <property type="entry name" value="ABC_TM1"/>
    <property type="match status" value="1"/>
</dbReference>
<keyword evidence="2 7" id="KW-0813">Transport</keyword>
<feature type="domain" description="ABC transmembrane type-1" evidence="8">
    <location>
        <begin position="82"/>
        <end position="262"/>
    </location>
</feature>
<keyword evidence="4 7" id="KW-0812">Transmembrane</keyword>
<dbReference type="Gene3D" id="1.10.3720.10">
    <property type="entry name" value="MetI-like"/>
    <property type="match status" value="1"/>
</dbReference>
<evidence type="ECO:0000256" key="3">
    <source>
        <dbReference type="ARBA" id="ARBA00022475"/>
    </source>
</evidence>
<feature type="transmembrane region" description="Helical" evidence="7">
    <location>
        <begin position="31"/>
        <end position="54"/>
    </location>
</feature>
<evidence type="ECO:0000313" key="9">
    <source>
        <dbReference type="EMBL" id="RUR43423.1"/>
    </source>
</evidence>
<dbReference type="Pfam" id="PF00528">
    <property type="entry name" value="BPD_transp_1"/>
    <property type="match status" value="1"/>
</dbReference>
<dbReference type="OrthoDB" id="8138334at2"/>
<dbReference type="GO" id="GO:0055085">
    <property type="term" value="P:transmembrane transport"/>
    <property type="evidence" value="ECO:0007669"/>
    <property type="project" value="InterPro"/>
</dbReference>
<feature type="transmembrane region" description="Helical" evidence="7">
    <location>
        <begin position="148"/>
        <end position="167"/>
    </location>
</feature>
<keyword evidence="3" id="KW-1003">Cell membrane</keyword>
<evidence type="ECO:0000256" key="1">
    <source>
        <dbReference type="ARBA" id="ARBA00004651"/>
    </source>
</evidence>
<feature type="transmembrane region" description="Helical" evidence="7">
    <location>
        <begin position="203"/>
        <end position="224"/>
    </location>
</feature>
<dbReference type="InterPro" id="IPR035906">
    <property type="entry name" value="MetI-like_sf"/>
</dbReference>
<evidence type="ECO:0000256" key="5">
    <source>
        <dbReference type="ARBA" id="ARBA00022989"/>
    </source>
</evidence>
<dbReference type="EMBL" id="RZHD01000010">
    <property type="protein sequence ID" value="RUR43423.1"/>
    <property type="molecule type" value="Genomic_DNA"/>
</dbReference>
<proteinExistence type="inferred from homology"/>
<comment type="similarity">
    <text evidence="7">Belongs to the binding-protein-dependent transport system permease family.</text>
</comment>
<keyword evidence="10" id="KW-1185">Reference proteome</keyword>
<dbReference type="PANTHER" id="PTHR30151:SF0">
    <property type="entry name" value="ABC TRANSPORTER PERMEASE PROTEIN MJ0413-RELATED"/>
    <property type="match status" value="1"/>
</dbReference>
<dbReference type="GO" id="GO:0005886">
    <property type="term" value="C:plasma membrane"/>
    <property type="evidence" value="ECO:0007669"/>
    <property type="project" value="UniProtKB-SubCell"/>
</dbReference>
<accession>A0A3S0WLH7</accession>
<name>A0A3S0WLH7_9GAMM</name>
<dbReference type="SUPFAM" id="SSF161098">
    <property type="entry name" value="MetI-like"/>
    <property type="match status" value="1"/>
</dbReference>
<dbReference type="PANTHER" id="PTHR30151">
    <property type="entry name" value="ALKANE SULFONATE ABC TRANSPORTER-RELATED, MEMBRANE SUBUNIT"/>
    <property type="match status" value="1"/>
</dbReference>